<name>A0A1R1QEB1_9BACI</name>
<dbReference type="Proteomes" id="UP000187367">
    <property type="component" value="Unassembled WGS sequence"/>
</dbReference>
<dbReference type="InterPro" id="IPR029063">
    <property type="entry name" value="SAM-dependent_MTases_sf"/>
</dbReference>
<evidence type="ECO:0000313" key="6">
    <source>
        <dbReference type="Proteomes" id="UP000187367"/>
    </source>
</evidence>
<dbReference type="OrthoDB" id="43862at2"/>
<dbReference type="GO" id="GO:0008168">
    <property type="term" value="F:methyltransferase activity"/>
    <property type="evidence" value="ECO:0007669"/>
    <property type="project" value="UniProtKB-KW"/>
</dbReference>
<dbReference type="EMBL" id="MTJL01000033">
    <property type="protein sequence ID" value="OMI01812.1"/>
    <property type="molecule type" value="Genomic_DNA"/>
</dbReference>
<dbReference type="CDD" id="cd02440">
    <property type="entry name" value="AdoMet_MTases"/>
    <property type="match status" value="1"/>
</dbReference>
<keyword evidence="1 5" id="KW-0489">Methyltransferase</keyword>
<evidence type="ECO:0000313" key="5">
    <source>
        <dbReference type="EMBL" id="OMI01812.1"/>
    </source>
</evidence>
<dbReference type="InterPro" id="IPR023576">
    <property type="entry name" value="UbiE/COQ5_MeTrFase_CS"/>
</dbReference>
<reference evidence="5 6" key="1">
    <citation type="submission" date="2017-01" db="EMBL/GenBank/DDBJ databases">
        <title>Bacillus phylogenomics.</title>
        <authorList>
            <person name="Dunlap C."/>
        </authorList>
    </citation>
    <scope>NUCLEOTIDE SEQUENCE [LARGE SCALE GENOMIC DNA]</scope>
    <source>
        <strain evidence="5 6">NRRL B-41282</strain>
    </source>
</reference>
<dbReference type="GO" id="GO:0032259">
    <property type="term" value="P:methylation"/>
    <property type="evidence" value="ECO:0007669"/>
    <property type="project" value="UniProtKB-KW"/>
</dbReference>
<keyword evidence="6" id="KW-1185">Reference proteome</keyword>
<dbReference type="PANTHER" id="PTHR42912">
    <property type="entry name" value="METHYLTRANSFERASE"/>
    <property type="match status" value="1"/>
</dbReference>
<keyword evidence="2" id="KW-0808">Transferase</keyword>
<comment type="caution">
    <text evidence="5">The sequence shown here is derived from an EMBL/GenBank/DDBJ whole genome shotgun (WGS) entry which is preliminary data.</text>
</comment>
<dbReference type="RefSeq" id="WP_076763924.1">
    <property type="nucleotide sequence ID" value="NZ_JARMMH010000008.1"/>
</dbReference>
<dbReference type="Pfam" id="PF13649">
    <property type="entry name" value="Methyltransf_25"/>
    <property type="match status" value="1"/>
</dbReference>
<dbReference type="PANTHER" id="PTHR42912:SF80">
    <property type="entry name" value="METHYLTRANSFERASE DOMAIN-CONTAINING PROTEIN"/>
    <property type="match status" value="1"/>
</dbReference>
<evidence type="ECO:0000256" key="1">
    <source>
        <dbReference type="ARBA" id="ARBA00022603"/>
    </source>
</evidence>
<dbReference type="Gene3D" id="3.40.50.150">
    <property type="entry name" value="Vaccinia Virus protein VP39"/>
    <property type="match status" value="1"/>
</dbReference>
<dbReference type="AlphaFoldDB" id="A0A1R1QEB1"/>
<gene>
    <name evidence="5" type="ORF">BW143_16450</name>
</gene>
<evidence type="ECO:0000259" key="4">
    <source>
        <dbReference type="Pfam" id="PF13649"/>
    </source>
</evidence>
<proteinExistence type="predicted"/>
<sequence>MSDYLDMLASFGVSGAHPGGMGLTKAVLAKADIDPELPILDAGCGTGQTAAYLSHLQFPVSALDSDAVMIDKAIKRFEKERLSIPAFHAYIEEMPFQNESFACVLTESVLSFTQLGSALKEIRRVLRPGGMLIGIEVSLANGELTDEEKKEIMDFYGFTRLYDQKDWVRTLRKEGFSQVEIIPAILEDIADLEEAAAEMDLSPDISEKAYQTMEQHELLLAKYQQSLDHIIFICRL</sequence>
<protein>
    <submittedName>
        <fullName evidence="5">SAM-dependent methyltransferase</fullName>
    </submittedName>
</protein>
<accession>A0A1R1RGP1</accession>
<dbReference type="InterPro" id="IPR041698">
    <property type="entry name" value="Methyltransf_25"/>
</dbReference>
<feature type="domain" description="Methyltransferase" evidence="4">
    <location>
        <begin position="39"/>
        <end position="130"/>
    </location>
</feature>
<evidence type="ECO:0000256" key="2">
    <source>
        <dbReference type="ARBA" id="ARBA00022679"/>
    </source>
</evidence>
<keyword evidence="3" id="KW-0949">S-adenosyl-L-methionine</keyword>
<accession>A0A1R1QEB1</accession>
<dbReference type="PROSITE" id="PS01184">
    <property type="entry name" value="UBIE_2"/>
    <property type="match status" value="1"/>
</dbReference>
<organism evidence="5 6">
    <name type="scientific">Bacillus swezeyi</name>
    <dbReference type="NCBI Taxonomy" id="1925020"/>
    <lineage>
        <taxon>Bacteria</taxon>
        <taxon>Bacillati</taxon>
        <taxon>Bacillota</taxon>
        <taxon>Bacilli</taxon>
        <taxon>Bacillales</taxon>
        <taxon>Bacillaceae</taxon>
        <taxon>Bacillus</taxon>
    </lineage>
</organism>
<dbReference type="SUPFAM" id="SSF53335">
    <property type="entry name" value="S-adenosyl-L-methionine-dependent methyltransferases"/>
    <property type="match status" value="1"/>
</dbReference>
<evidence type="ECO:0000256" key="3">
    <source>
        <dbReference type="ARBA" id="ARBA00022691"/>
    </source>
</evidence>
<dbReference type="InterPro" id="IPR050508">
    <property type="entry name" value="Methyltransf_Superfamily"/>
</dbReference>